<accession>A0ABW5NRX9</accession>
<protein>
    <recommendedName>
        <fullName evidence="3">MetA-pathway of phenol degradation</fullName>
    </recommendedName>
</protein>
<organism evidence="1 2">
    <name type="scientific">Flavobacterium suzhouense</name>
    <dbReference type="NCBI Taxonomy" id="1529638"/>
    <lineage>
        <taxon>Bacteria</taxon>
        <taxon>Pseudomonadati</taxon>
        <taxon>Bacteroidota</taxon>
        <taxon>Flavobacteriia</taxon>
        <taxon>Flavobacteriales</taxon>
        <taxon>Flavobacteriaceae</taxon>
        <taxon>Flavobacterium</taxon>
    </lineage>
</organism>
<gene>
    <name evidence="1" type="ORF">ACFSR3_06445</name>
</gene>
<dbReference type="Proteomes" id="UP001597480">
    <property type="component" value="Unassembled WGS sequence"/>
</dbReference>
<comment type="caution">
    <text evidence="1">The sequence shown here is derived from an EMBL/GenBank/DDBJ whole genome shotgun (WGS) entry which is preliminary data.</text>
</comment>
<proteinExistence type="predicted"/>
<keyword evidence="2" id="KW-1185">Reference proteome</keyword>
<evidence type="ECO:0000313" key="1">
    <source>
        <dbReference type="EMBL" id="MFD2601690.1"/>
    </source>
</evidence>
<reference evidence="2" key="1">
    <citation type="journal article" date="2019" name="Int. J. Syst. Evol. Microbiol.">
        <title>The Global Catalogue of Microorganisms (GCM) 10K type strain sequencing project: providing services to taxonomists for standard genome sequencing and annotation.</title>
        <authorList>
            <consortium name="The Broad Institute Genomics Platform"/>
            <consortium name="The Broad Institute Genome Sequencing Center for Infectious Disease"/>
            <person name="Wu L."/>
            <person name="Ma J."/>
        </authorList>
    </citation>
    <scope>NUCLEOTIDE SEQUENCE [LARGE SCALE GENOMIC DNA]</scope>
    <source>
        <strain evidence="2">KCTC 42107</strain>
    </source>
</reference>
<dbReference type="RefSeq" id="WP_379820233.1">
    <property type="nucleotide sequence ID" value="NZ_JBHUMD010000007.1"/>
</dbReference>
<dbReference type="EMBL" id="JBHUMD010000007">
    <property type="protein sequence ID" value="MFD2601690.1"/>
    <property type="molecule type" value="Genomic_DNA"/>
</dbReference>
<sequence>MAYCVYAQDNAKPETVFVTKPNPDGKVQKRLPLFGQLAISIPLTATPEASKNGDQYNTNTVFDYVIPNGLSANFGLGLHLNEWAGISANTGIDWIASEKLVTTPMYGSIMLKPYVHNDNSVLLQFGYGYSFALGRGDLSGDFQKYRLGYVVEDSVSLYLEINQYGFPLYDMNPAGSICVGVSFFDFW</sequence>
<evidence type="ECO:0008006" key="3">
    <source>
        <dbReference type="Google" id="ProtNLM"/>
    </source>
</evidence>
<name>A0ABW5NRX9_9FLAO</name>
<evidence type="ECO:0000313" key="2">
    <source>
        <dbReference type="Proteomes" id="UP001597480"/>
    </source>
</evidence>